<name>A0ABY6CM41_9HYPH</name>
<keyword evidence="1" id="KW-0560">Oxidoreductase</keyword>
<feature type="domain" description="NADP-dependent oxidoreductase" evidence="2">
    <location>
        <begin position="19"/>
        <end position="326"/>
    </location>
</feature>
<evidence type="ECO:0000256" key="1">
    <source>
        <dbReference type="ARBA" id="ARBA00023002"/>
    </source>
</evidence>
<proteinExistence type="predicted"/>
<dbReference type="PANTHER" id="PTHR43364">
    <property type="entry name" value="NADH-SPECIFIC METHYLGLYOXAL REDUCTASE-RELATED"/>
    <property type="match status" value="1"/>
</dbReference>
<dbReference type="InterPro" id="IPR050523">
    <property type="entry name" value="AKR_Detox_Biosynth"/>
</dbReference>
<dbReference type="SUPFAM" id="SSF51430">
    <property type="entry name" value="NAD(P)-linked oxidoreductase"/>
    <property type="match status" value="1"/>
</dbReference>
<dbReference type="RefSeq" id="WP_262170489.1">
    <property type="nucleotide sequence ID" value="NZ_CP104965.1"/>
</dbReference>
<dbReference type="CDD" id="cd19086">
    <property type="entry name" value="AKR_AKR11C1"/>
    <property type="match status" value="1"/>
</dbReference>
<keyword evidence="4" id="KW-1185">Reference proteome</keyword>
<dbReference type="Gene3D" id="3.20.20.100">
    <property type="entry name" value="NADP-dependent oxidoreductase domain"/>
    <property type="match status" value="1"/>
</dbReference>
<dbReference type="Proteomes" id="UP001061862">
    <property type="component" value="Chromosome"/>
</dbReference>
<protein>
    <submittedName>
        <fullName evidence="3">Aldo/keto reductase</fullName>
    </submittedName>
</protein>
<dbReference type="EMBL" id="CP104965">
    <property type="protein sequence ID" value="UXN71098.1"/>
    <property type="molecule type" value="Genomic_DNA"/>
</dbReference>
<accession>A0ABY6CM41</accession>
<reference evidence="3 4" key="1">
    <citation type="submission" date="2022-09" db="EMBL/GenBank/DDBJ databases">
        <title>Interaction between co-microsymbionts with complementary sets of symbiotic genes in legume-rhizobium systems.</title>
        <authorList>
            <person name="Safronova V."/>
            <person name="Sazanova A."/>
            <person name="Afonin A."/>
            <person name="Chirak E."/>
        </authorList>
    </citation>
    <scope>NUCLEOTIDE SEQUENCE [LARGE SCALE GENOMIC DNA]</scope>
    <source>
        <strain evidence="3 4">A18/4-1</strain>
    </source>
</reference>
<sequence length="335" mass="35425">MTFSKFRSIGRSGIKPSAIGMGCWAIGGPFLLNGKSDGWGDIDDAQSVRAIQVALELGATLFDTADAYGTGHSESVLGRALAGRRSEAVIATKFGYTYDSRAKALLATDVSPAYVQWACTQSLARLGTDYIDLLQIHVGELADAAADAAGEALERLAESGQIRAWGWSTDNAAAAARMVKFPHFAAVQQELSVFKDGPDMLELCAEQNLASLNRSPLAMGMLTGKFTTASVLPSSDVRGAGHEWVRFFKDGKPLPEALVRIEAIRELLTSGGRSPAQGALGWILARSPHTLPVPGFKSEAQVRDNLGALEKGPLPAATMAEITAILDELAEPALA</sequence>
<evidence type="ECO:0000259" key="2">
    <source>
        <dbReference type="Pfam" id="PF00248"/>
    </source>
</evidence>
<dbReference type="InterPro" id="IPR036812">
    <property type="entry name" value="NAD(P)_OxRdtase_dom_sf"/>
</dbReference>
<dbReference type="PANTHER" id="PTHR43364:SF4">
    <property type="entry name" value="NAD(P)-LINKED OXIDOREDUCTASE SUPERFAMILY PROTEIN"/>
    <property type="match status" value="1"/>
</dbReference>
<gene>
    <name evidence="3" type="ORF">N8A98_07895</name>
</gene>
<evidence type="ECO:0000313" key="3">
    <source>
        <dbReference type="EMBL" id="UXN71098.1"/>
    </source>
</evidence>
<dbReference type="InterPro" id="IPR023210">
    <property type="entry name" value="NADP_OxRdtase_dom"/>
</dbReference>
<evidence type="ECO:0000313" key="4">
    <source>
        <dbReference type="Proteomes" id="UP001061862"/>
    </source>
</evidence>
<organism evidence="3 4">
    <name type="scientific">Devosia neptuniae</name>
    <dbReference type="NCBI Taxonomy" id="191302"/>
    <lineage>
        <taxon>Bacteria</taxon>
        <taxon>Pseudomonadati</taxon>
        <taxon>Pseudomonadota</taxon>
        <taxon>Alphaproteobacteria</taxon>
        <taxon>Hyphomicrobiales</taxon>
        <taxon>Devosiaceae</taxon>
        <taxon>Devosia</taxon>
    </lineage>
</organism>
<dbReference type="Pfam" id="PF00248">
    <property type="entry name" value="Aldo_ket_red"/>
    <property type="match status" value="1"/>
</dbReference>